<proteinExistence type="predicted"/>
<organism evidence="2">
    <name type="scientific">uncultured Desulfobacteraceae bacterium</name>
    <dbReference type="NCBI Taxonomy" id="218296"/>
    <lineage>
        <taxon>Bacteria</taxon>
        <taxon>Pseudomonadati</taxon>
        <taxon>Thermodesulfobacteriota</taxon>
        <taxon>Desulfobacteria</taxon>
        <taxon>Desulfobacterales</taxon>
        <taxon>Desulfobacteraceae</taxon>
        <taxon>environmental samples</taxon>
    </lineage>
</organism>
<protein>
    <submittedName>
        <fullName evidence="2">CopG family transcriptional regulator</fullName>
    </submittedName>
</protein>
<dbReference type="Pfam" id="PF01402">
    <property type="entry name" value="RHH_1"/>
    <property type="match status" value="1"/>
</dbReference>
<evidence type="ECO:0000313" key="2">
    <source>
        <dbReference type="EMBL" id="VEN73151.1"/>
    </source>
</evidence>
<dbReference type="CDD" id="cd21631">
    <property type="entry name" value="RHH_CopG_NikR-like"/>
    <property type="match status" value="1"/>
</dbReference>
<dbReference type="AlphaFoldDB" id="A0A484HEK7"/>
<reference evidence="2" key="1">
    <citation type="submission" date="2019-01" db="EMBL/GenBank/DDBJ databases">
        <authorList>
            <consortium name="Genoscope - CEA"/>
            <person name="William W."/>
        </authorList>
    </citation>
    <scope>NUCLEOTIDE SEQUENCE</scope>
    <source>
        <strain evidence="2">CR-1</strain>
    </source>
</reference>
<accession>A0A484HEK7</accession>
<dbReference type="InterPro" id="IPR010985">
    <property type="entry name" value="Ribbon_hlx_hlx"/>
</dbReference>
<feature type="domain" description="Ribbon-helix-helix protein CopG" evidence="1">
    <location>
        <begin position="2"/>
        <end position="39"/>
    </location>
</feature>
<dbReference type="InterPro" id="IPR002145">
    <property type="entry name" value="CopG"/>
</dbReference>
<gene>
    <name evidence="2" type="ORF">EPICR_120048</name>
</gene>
<dbReference type="SUPFAM" id="SSF47598">
    <property type="entry name" value="Ribbon-helix-helix"/>
    <property type="match status" value="1"/>
</dbReference>
<dbReference type="GO" id="GO:0006355">
    <property type="term" value="P:regulation of DNA-templated transcription"/>
    <property type="evidence" value="ECO:0007669"/>
    <property type="project" value="InterPro"/>
</dbReference>
<dbReference type="EMBL" id="CAACVI010000004">
    <property type="protein sequence ID" value="VEN73151.1"/>
    <property type="molecule type" value="Genomic_DNA"/>
</dbReference>
<evidence type="ECO:0000259" key="1">
    <source>
        <dbReference type="Pfam" id="PF01402"/>
    </source>
</evidence>
<sequence length="80" mass="9016">MITLRLDPKLEKAINNTARNLGMTKSELIRKSIDEYLGKLAKPNAWNAGQDLFGKYSSGQGNLSADRKEIVKNKIRAKRK</sequence>
<name>A0A484HEK7_9BACT</name>